<reference evidence="2" key="1">
    <citation type="submission" date="2018-02" db="EMBL/GenBank/DDBJ databases">
        <title>Rhizophora mucronata_Transcriptome.</title>
        <authorList>
            <person name="Meera S.P."/>
            <person name="Sreeshan A."/>
            <person name="Augustine A."/>
        </authorList>
    </citation>
    <scope>NUCLEOTIDE SEQUENCE</scope>
    <source>
        <tissue evidence="2">Leaf</tissue>
    </source>
</reference>
<dbReference type="EMBL" id="GGEC01075217">
    <property type="protein sequence ID" value="MBX55701.1"/>
    <property type="molecule type" value="Transcribed_RNA"/>
</dbReference>
<proteinExistence type="predicted"/>
<organism evidence="2">
    <name type="scientific">Rhizophora mucronata</name>
    <name type="common">Asiatic mangrove</name>
    <dbReference type="NCBI Taxonomy" id="61149"/>
    <lineage>
        <taxon>Eukaryota</taxon>
        <taxon>Viridiplantae</taxon>
        <taxon>Streptophyta</taxon>
        <taxon>Embryophyta</taxon>
        <taxon>Tracheophyta</taxon>
        <taxon>Spermatophyta</taxon>
        <taxon>Magnoliopsida</taxon>
        <taxon>eudicotyledons</taxon>
        <taxon>Gunneridae</taxon>
        <taxon>Pentapetalae</taxon>
        <taxon>rosids</taxon>
        <taxon>fabids</taxon>
        <taxon>Malpighiales</taxon>
        <taxon>Rhizophoraceae</taxon>
        <taxon>Rhizophora</taxon>
    </lineage>
</organism>
<feature type="compositionally biased region" description="Polar residues" evidence="1">
    <location>
        <begin position="8"/>
        <end position="28"/>
    </location>
</feature>
<feature type="region of interest" description="Disordered" evidence="1">
    <location>
        <begin position="1"/>
        <end position="28"/>
    </location>
</feature>
<dbReference type="AlphaFoldDB" id="A0A2P2PM12"/>
<accession>A0A2P2PM12</accession>
<protein>
    <submittedName>
        <fullName evidence="2">Uncharacterized protein</fullName>
    </submittedName>
</protein>
<name>A0A2P2PM12_RHIMU</name>
<sequence>MHSKIVGNHSSQYSKNTLKSTPGTKSSCAKTELWTKQITNRMCKMLSLHGYHR</sequence>
<evidence type="ECO:0000313" key="2">
    <source>
        <dbReference type="EMBL" id="MBX55701.1"/>
    </source>
</evidence>
<evidence type="ECO:0000256" key="1">
    <source>
        <dbReference type="SAM" id="MobiDB-lite"/>
    </source>
</evidence>